<evidence type="ECO:0000256" key="3">
    <source>
        <dbReference type="ARBA" id="ARBA00022692"/>
    </source>
</evidence>
<dbReference type="PANTHER" id="PTHR34478">
    <property type="entry name" value="PROTEIN LEMA"/>
    <property type="match status" value="1"/>
</dbReference>
<organism evidence="7 8">
    <name type="scientific">Candidatus Magasanikbacteria bacterium RIFCSPHIGHO2_02_FULL_47_14</name>
    <dbReference type="NCBI Taxonomy" id="1798680"/>
    <lineage>
        <taxon>Bacteria</taxon>
        <taxon>Candidatus Magasanikiibacteriota</taxon>
    </lineage>
</organism>
<gene>
    <name evidence="7" type="ORF">A3J66_03345</name>
</gene>
<evidence type="ECO:0000313" key="8">
    <source>
        <dbReference type="Proteomes" id="UP000176282"/>
    </source>
</evidence>
<evidence type="ECO:0000256" key="6">
    <source>
        <dbReference type="SAM" id="Phobius"/>
    </source>
</evidence>
<dbReference type="PANTHER" id="PTHR34478:SF1">
    <property type="entry name" value="PROTEIN LEMA"/>
    <property type="match status" value="1"/>
</dbReference>
<dbReference type="Gene3D" id="1.20.1440.20">
    <property type="entry name" value="LemA-like domain"/>
    <property type="match status" value="1"/>
</dbReference>
<accession>A0A1F6M430</accession>
<evidence type="ECO:0000256" key="5">
    <source>
        <dbReference type="ARBA" id="ARBA00023136"/>
    </source>
</evidence>
<sequence length="188" mass="21474">MGIVAWIILAVVGLFALWLISLYNGLIRANNRVKESWSDIDVQLKRRHDLIPNLVESVKGYMTHERQLLENITKARSQAMEAQKAGDTKQLAATEGTLGQLLGNLRIQVEAYPDLKANQNVAQLMDELSDTENKIQASRRFYNGMVRDFNTKIQTFPNNVFAGMLHFKEYEFFEIADASERENVKVQL</sequence>
<evidence type="ECO:0000313" key="7">
    <source>
        <dbReference type="EMBL" id="OGH66345.1"/>
    </source>
</evidence>
<dbReference type="Pfam" id="PF04011">
    <property type="entry name" value="LemA"/>
    <property type="match status" value="1"/>
</dbReference>
<comment type="caution">
    <text evidence="7">The sequence shown here is derived from an EMBL/GenBank/DDBJ whole genome shotgun (WGS) entry which is preliminary data.</text>
</comment>
<dbReference type="STRING" id="1798680.A3J66_03345"/>
<protein>
    <recommendedName>
        <fullName evidence="9">LemA family protein</fullName>
    </recommendedName>
</protein>
<feature type="transmembrane region" description="Helical" evidence="6">
    <location>
        <begin position="6"/>
        <end position="26"/>
    </location>
</feature>
<keyword evidence="3 6" id="KW-0812">Transmembrane</keyword>
<dbReference type="Proteomes" id="UP000176282">
    <property type="component" value="Unassembled WGS sequence"/>
</dbReference>
<evidence type="ECO:0000256" key="1">
    <source>
        <dbReference type="ARBA" id="ARBA00004167"/>
    </source>
</evidence>
<dbReference type="GO" id="GO:0016020">
    <property type="term" value="C:membrane"/>
    <property type="evidence" value="ECO:0007669"/>
    <property type="project" value="UniProtKB-SubCell"/>
</dbReference>
<dbReference type="EMBL" id="MFQB01000037">
    <property type="protein sequence ID" value="OGH66345.1"/>
    <property type="molecule type" value="Genomic_DNA"/>
</dbReference>
<evidence type="ECO:0008006" key="9">
    <source>
        <dbReference type="Google" id="ProtNLM"/>
    </source>
</evidence>
<proteinExistence type="inferred from homology"/>
<dbReference type="AlphaFoldDB" id="A0A1F6M430"/>
<dbReference type="InterPro" id="IPR023353">
    <property type="entry name" value="LemA-like_dom_sf"/>
</dbReference>
<comment type="similarity">
    <text evidence="2">Belongs to the LemA family.</text>
</comment>
<keyword evidence="5 6" id="KW-0472">Membrane</keyword>
<evidence type="ECO:0000256" key="2">
    <source>
        <dbReference type="ARBA" id="ARBA00008854"/>
    </source>
</evidence>
<comment type="subcellular location">
    <subcellularLocation>
        <location evidence="1">Membrane</location>
        <topology evidence="1">Single-pass membrane protein</topology>
    </subcellularLocation>
</comment>
<dbReference type="InterPro" id="IPR007156">
    <property type="entry name" value="MamQ_LemA"/>
</dbReference>
<dbReference type="SUPFAM" id="SSF140478">
    <property type="entry name" value="LemA-like"/>
    <property type="match status" value="1"/>
</dbReference>
<reference evidence="7 8" key="1">
    <citation type="journal article" date="2016" name="Nat. Commun.">
        <title>Thousands of microbial genomes shed light on interconnected biogeochemical processes in an aquifer system.</title>
        <authorList>
            <person name="Anantharaman K."/>
            <person name="Brown C.T."/>
            <person name="Hug L.A."/>
            <person name="Sharon I."/>
            <person name="Castelle C.J."/>
            <person name="Probst A.J."/>
            <person name="Thomas B.C."/>
            <person name="Singh A."/>
            <person name="Wilkins M.J."/>
            <person name="Karaoz U."/>
            <person name="Brodie E.L."/>
            <person name="Williams K.H."/>
            <person name="Hubbard S.S."/>
            <person name="Banfield J.F."/>
        </authorList>
    </citation>
    <scope>NUCLEOTIDE SEQUENCE [LARGE SCALE GENOMIC DNA]</scope>
</reference>
<evidence type="ECO:0000256" key="4">
    <source>
        <dbReference type="ARBA" id="ARBA00022989"/>
    </source>
</evidence>
<name>A0A1F6M430_9BACT</name>
<keyword evidence="4 6" id="KW-1133">Transmembrane helix</keyword>